<dbReference type="EMBL" id="FOGI01000024">
    <property type="protein sequence ID" value="SES49063.1"/>
    <property type="molecule type" value="Genomic_DNA"/>
</dbReference>
<sequence>MDLLDLYRGDLTYRRLCVLVTHLPADAAVWRVHHPDGGHTRTELLVAAVERRVALLWATVAAALGHQIPEEHLTGPLDSIPAIRSDPERELNSLREIAAWMRS</sequence>
<keyword evidence="2" id="KW-1185">Reference proteome</keyword>
<gene>
    <name evidence="1" type="ORF">SAMN04487818_1249</name>
</gene>
<reference evidence="2" key="1">
    <citation type="submission" date="2016-10" db="EMBL/GenBank/DDBJ databases">
        <authorList>
            <person name="Varghese N."/>
            <person name="Submissions S."/>
        </authorList>
    </citation>
    <scope>NUCLEOTIDE SEQUENCE [LARGE SCALE GENOMIC DNA]</scope>
    <source>
        <strain evidence="2">DSM 44260</strain>
    </source>
</reference>
<dbReference type="RefSeq" id="WP_245782798.1">
    <property type="nucleotide sequence ID" value="NZ_FOGI01000024.1"/>
</dbReference>
<evidence type="ECO:0000313" key="2">
    <source>
        <dbReference type="Proteomes" id="UP000199051"/>
    </source>
</evidence>
<name>A0A1H9XTP6_9PSEU</name>
<evidence type="ECO:0000313" key="1">
    <source>
        <dbReference type="EMBL" id="SES49063.1"/>
    </source>
</evidence>
<dbReference type="STRING" id="155974.SAMN04487818_1249"/>
<protein>
    <submittedName>
        <fullName evidence="1">Uncharacterized protein</fullName>
    </submittedName>
</protein>
<organism evidence="1 2">
    <name type="scientific">Actinokineospora terrae</name>
    <dbReference type="NCBI Taxonomy" id="155974"/>
    <lineage>
        <taxon>Bacteria</taxon>
        <taxon>Bacillati</taxon>
        <taxon>Actinomycetota</taxon>
        <taxon>Actinomycetes</taxon>
        <taxon>Pseudonocardiales</taxon>
        <taxon>Pseudonocardiaceae</taxon>
        <taxon>Actinokineospora</taxon>
    </lineage>
</organism>
<dbReference type="AlphaFoldDB" id="A0A1H9XTP6"/>
<proteinExistence type="predicted"/>
<dbReference type="Proteomes" id="UP000199051">
    <property type="component" value="Unassembled WGS sequence"/>
</dbReference>
<accession>A0A1H9XTP6</accession>